<evidence type="ECO:0000256" key="4">
    <source>
        <dbReference type="ARBA" id="ARBA00022438"/>
    </source>
</evidence>
<comment type="similarity">
    <text evidence="2">Belongs to the peptidase S15 family.</text>
</comment>
<proteinExistence type="inferred from homology"/>
<gene>
    <name evidence="10" type="ORF">D0435_07505</name>
</gene>
<evidence type="ECO:0000256" key="6">
    <source>
        <dbReference type="ARBA" id="ARBA00022801"/>
    </source>
</evidence>
<name>A0A845QJ60_9FIRM</name>
<dbReference type="GO" id="GO:0004177">
    <property type="term" value="F:aminopeptidase activity"/>
    <property type="evidence" value="ECO:0007669"/>
    <property type="project" value="UniProtKB-KW"/>
</dbReference>
<sequence length="632" mass="71685">MVTMMKKESVNKEILFERVYVETPVDTDGDGRYDLIAVYIRRPVSTLHGEKVPAIYVANPYMLSCNENWYVPHNVNQEVKVYPAQNIAEEDIRYDFSKEPTFAVTEHRKTSGYAKTSPCTEEVELEGINPIYDHFNARGYGCVFCGGLGTRGSEGFTLSGSREEILAFRSVIDWLCGRCRAFTNKTDNIEIKADWCTGKVAMSAKSYLGTMCIGVAATGVEGLETIIPEAGICNWYDYYRYNGLTVPALDWQGDDLDILAKYCFSRAKDPDDYEKIKDAYAQQLENLFINEDRDSGNYNLFWDQRNYLRQIENFKASVFIIHGLNDWNVKTNQCIPLFQALEKQGVERKLLLHQGEHVYIYALKDAGVLSMLERWLDHYLKGIDNGAEKEPKVLVESNTDQSRWFASDTWPPADWSYVDFSIRSASNQKTSVIVDDLSKTAYDKASDNQKEWLDNLVLAEEKDAPYRCRFFWNPWEADTSAQKTAHCSADELRISGTIKVSFDAAIDKKTAILSAMLVDIGADCRITAEQVPVEGDNTFVFGTEASPSAYKVISRGWLNAQNRTCLWSKEDIIAGQIYSYDFDMVPTDHSLKKGHKLALILYGIDAQQTLRPDTVTRIEIPTGSIRVQIPLL</sequence>
<evidence type="ECO:0000259" key="9">
    <source>
        <dbReference type="SMART" id="SM00939"/>
    </source>
</evidence>
<dbReference type="GO" id="GO:0008236">
    <property type="term" value="F:serine-type peptidase activity"/>
    <property type="evidence" value="ECO:0007669"/>
    <property type="project" value="UniProtKB-KW"/>
</dbReference>
<dbReference type="SMART" id="SM00939">
    <property type="entry name" value="PepX_C"/>
    <property type="match status" value="1"/>
</dbReference>
<evidence type="ECO:0000256" key="8">
    <source>
        <dbReference type="ARBA" id="ARBA00030045"/>
    </source>
</evidence>
<evidence type="ECO:0000313" key="11">
    <source>
        <dbReference type="Proteomes" id="UP000446866"/>
    </source>
</evidence>
<keyword evidence="5" id="KW-0645">Protease</keyword>
<dbReference type="EMBL" id="QXWK01000012">
    <property type="protein sequence ID" value="NBH61494.1"/>
    <property type="molecule type" value="Genomic_DNA"/>
</dbReference>
<dbReference type="InterPro" id="IPR000383">
    <property type="entry name" value="Xaa-Pro-like_dom"/>
</dbReference>
<comment type="catalytic activity">
    <reaction evidence="1">
        <text>Hydrolyzes Xaa-Pro-|- bonds to release unblocked, N-terminal dipeptides from substrates including Ala-Pro-|-p-nitroanilide and (sequentially) Tyr-Pro-|-Phe-Pro-|-Gly-Pro-|-Ile.</text>
        <dbReference type="EC" id="3.4.14.11"/>
    </reaction>
</comment>
<keyword evidence="11" id="KW-1185">Reference proteome</keyword>
<dbReference type="InterPro" id="IPR008979">
    <property type="entry name" value="Galactose-bd-like_sf"/>
</dbReference>
<evidence type="ECO:0000256" key="3">
    <source>
        <dbReference type="ARBA" id="ARBA00012463"/>
    </source>
</evidence>
<dbReference type="InterPro" id="IPR005674">
    <property type="entry name" value="CocE/Ser_esterase"/>
</dbReference>
<comment type="caution">
    <text evidence="10">The sequence shown here is derived from an EMBL/GenBank/DDBJ whole genome shotgun (WGS) entry which is preliminary data.</text>
</comment>
<dbReference type="SUPFAM" id="SSF49785">
    <property type="entry name" value="Galactose-binding domain-like"/>
    <property type="match status" value="1"/>
</dbReference>
<dbReference type="PRINTS" id="PR00923">
    <property type="entry name" value="LACTOPTASE"/>
</dbReference>
<accession>A0A845QJ60</accession>
<evidence type="ECO:0000256" key="2">
    <source>
        <dbReference type="ARBA" id="ARBA00010819"/>
    </source>
</evidence>
<dbReference type="InterPro" id="IPR013736">
    <property type="entry name" value="Xaa-Pro_dipept_C"/>
</dbReference>
<dbReference type="Gene3D" id="2.60.120.260">
    <property type="entry name" value="Galactose-binding domain-like"/>
    <property type="match status" value="1"/>
</dbReference>
<dbReference type="NCBIfam" id="TIGR00976">
    <property type="entry name" value="CocE_NonD"/>
    <property type="match status" value="1"/>
</dbReference>
<evidence type="ECO:0000256" key="1">
    <source>
        <dbReference type="ARBA" id="ARBA00000123"/>
    </source>
</evidence>
<dbReference type="Pfam" id="PF02129">
    <property type="entry name" value="Peptidase_S15"/>
    <property type="match status" value="1"/>
</dbReference>
<keyword evidence="4" id="KW-0031">Aminopeptidase</keyword>
<dbReference type="GO" id="GO:0008239">
    <property type="term" value="F:dipeptidyl-peptidase activity"/>
    <property type="evidence" value="ECO:0007669"/>
    <property type="project" value="UniProtKB-EC"/>
</dbReference>
<dbReference type="Proteomes" id="UP000446866">
    <property type="component" value="Unassembled WGS sequence"/>
</dbReference>
<dbReference type="Gene3D" id="1.10.246.70">
    <property type="match status" value="1"/>
</dbReference>
<reference evidence="10 11" key="1">
    <citation type="submission" date="2018-08" db="EMBL/GenBank/DDBJ databases">
        <title>Murine metabolic-syndrome-specific gut microbial biobank.</title>
        <authorList>
            <person name="Liu C."/>
        </authorList>
    </citation>
    <scope>NUCLEOTIDE SEQUENCE [LARGE SCALE GENOMIC DNA]</scope>
    <source>
        <strain evidence="10 11">28</strain>
    </source>
</reference>
<dbReference type="EC" id="3.4.14.11" evidence="3"/>
<evidence type="ECO:0000256" key="7">
    <source>
        <dbReference type="ARBA" id="ARBA00022825"/>
    </source>
</evidence>
<evidence type="ECO:0000256" key="5">
    <source>
        <dbReference type="ARBA" id="ARBA00022670"/>
    </source>
</evidence>
<keyword evidence="6" id="KW-0378">Hydrolase</keyword>
<feature type="domain" description="Xaa-Pro dipeptidyl-peptidase C-terminal" evidence="9">
    <location>
        <begin position="373"/>
        <end position="628"/>
    </location>
</feature>
<dbReference type="Pfam" id="PF08530">
    <property type="entry name" value="PepX_C"/>
    <property type="match status" value="1"/>
</dbReference>
<dbReference type="InterPro" id="IPR008252">
    <property type="entry name" value="Pept_S15_Xpro"/>
</dbReference>
<dbReference type="SUPFAM" id="SSF53474">
    <property type="entry name" value="alpha/beta-Hydrolases"/>
    <property type="match status" value="1"/>
</dbReference>
<dbReference type="AlphaFoldDB" id="A0A845QJ60"/>
<dbReference type="Gene3D" id="3.40.50.1820">
    <property type="entry name" value="alpha/beta hydrolase"/>
    <property type="match status" value="1"/>
</dbReference>
<organism evidence="10 11">
    <name type="scientific">Anaerotruncus colihominis</name>
    <dbReference type="NCBI Taxonomy" id="169435"/>
    <lineage>
        <taxon>Bacteria</taxon>
        <taxon>Bacillati</taxon>
        <taxon>Bacillota</taxon>
        <taxon>Clostridia</taxon>
        <taxon>Eubacteriales</taxon>
        <taxon>Oscillospiraceae</taxon>
        <taxon>Anaerotruncus</taxon>
    </lineage>
</organism>
<evidence type="ECO:0000313" key="10">
    <source>
        <dbReference type="EMBL" id="NBH61494.1"/>
    </source>
</evidence>
<dbReference type="InterPro" id="IPR029058">
    <property type="entry name" value="AB_hydrolase_fold"/>
</dbReference>
<keyword evidence="7" id="KW-0720">Serine protease</keyword>
<protein>
    <recommendedName>
        <fullName evidence="3">Xaa-Pro dipeptidyl-peptidase</fullName>
        <ecNumber evidence="3">3.4.14.11</ecNumber>
    </recommendedName>
    <alternativeName>
        <fullName evidence="8">X-prolyl-dipeptidyl aminopeptidase</fullName>
    </alternativeName>
</protein>
<dbReference type="GO" id="GO:0006508">
    <property type="term" value="P:proteolysis"/>
    <property type="evidence" value="ECO:0007669"/>
    <property type="project" value="UniProtKB-KW"/>
</dbReference>